<dbReference type="InterPro" id="IPR019004">
    <property type="entry name" value="YqeY/Aim41"/>
</dbReference>
<proteinExistence type="predicted"/>
<dbReference type="PANTHER" id="PTHR28055:SF1">
    <property type="entry name" value="ALTERED INHERITANCE OF MITOCHONDRIA PROTEIN 41, MITOCHONDRIAL"/>
    <property type="match status" value="1"/>
</dbReference>
<dbReference type="InterPro" id="IPR023168">
    <property type="entry name" value="GatB_Yqey_C_2"/>
</dbReference>
<evidence type="ECO:0008006" key="3">
    <source>
        <dbReference type="Google" id="ProtNLM"/>
    </source>
</evidence>
<reference evidence="1 2" key="1">
    <citation type="submission" date="2020-11" db="EMBL/GenBank/DDBJ databases">
        <authorList>
            <person name="Peeters C."/>
        </authorList>
    </citation>
    <scope>NUCLEOTIDE SEQUENCE [LARGE SCALE GENOMIC DNA]</scope>
    <source>
        <strain evidence="1 2">LMG 8286</strain>
    </source>
</reference>
<dbReference type="Pfam" id="PF09424">
    <property type="entry name" value="YqeY"/>
    <property type="match status" value="1"/>
</dbReference>
<name>A0ABN7K3Z8_9BACT</name>
<dbReference type="EMBL" id="CAJHOE010000001">
    <property type="protein sequence ID" value="CAD7287180.1"/>
    <property type="molecule type" value="Genomic_DNA"/>
</dbReference>
<sequence>MSIKEQILDDIKIAMKDKNDFVRDTLRMLNAALKQVEVDQRITITNEIALPLLQKEIKKRNDSAELYIKGGRAELAQKEQDEIAIISGYLPAQLSDDELKEKVSQVAKSIGAHSLKELGTLVKTAKQEIGASADAKRISEIAKALLQNG</sequence>
<dbReference type="Gene3D" id="1.10.1510.10">
    <property type="entry name" value="Uncharacterised protein YqeY/AIM41 PF09424, N-terminal domain"/>
    <property type="match status" value="1"/>
</dbReference>
<accession>A0ABN7K3Z8</accession>
<dbReference type="Gene3D" id="1.10.10.410">
    <property type="match status" value="1"/>
</dbReference>
<evidence type="ECO:0000313" key="1">
    <source>
        <dbReference type="EMBL" id="CAD7287180.1"/>
    </source>
</evidence>
<organism evidence="1 2">
    <name type="scientific">Campylobacter suis</name>
    <dbReference type="NCBI Taxonomy" id="2790657"/>
    <lineage>
        <taxon>Bacteria</taxon>
        <taxon>Pseudomonadati</taxon>
        <taxon>Campylobacterota</taxon>
        <taxon>Epsilonproteobacteria</taxon>
        <taxon>Campylobacterales</taxon>
        <taxon>Campylobacteraceae</taxon>
        <taxon>Campylobacter</taxon>
    </lineage>
</organism>
<dbReference type="InterPro" id="IPR042184">
    <property type="entry name" value="YqeY/Aim41_N"/>
</dbReference>
<dbReference type="RefSeq" id="WP_230056570.1">
    <property type="nucleotide sequence ID" value="NZ_CAJHOE010000001.1"/>
</dbReference>
<keyword evidence="2" id="KW-1185">Reference proteome</keyword>
<dbReference type="Proteomes" id="UP000789359">
    <property type="component" value="Unassembled WGS sequence"/>
</dbReference>
<comment type="caution">
    <text evidence="1">The sequence shown here is derived from an EMBL/GenBank/DDBJ whole genome shotgun (WGS) entry which is preliminary data.</text>
</comment>
<gene>
    <name evidence="1" type="primary">yqeY</name>
    <name evidence="1" type="ORF">LMG8286_00811</name>
</gene>
<dbReference type="InterPro" id="IPR003789">
    <property type="entry name" value="Asn/Gln_tRNA_amidoTrase-B-like"/>
</dbReference>
<dbReference type="PANTHER" id="PTHR28055">
    <property type="entry name" value="ALTERED INHERITANCE OF MITOCHONDRIA PROTEIN 41, MITOCHONDRIAL"/>
    <property type="match status" value="1"/>
</dbReference>
<protein>
    <recommendedName>
        <fullName evidence="3">GatB/YqeY domain-containing protein</fullName>
    </recommendedName>
</protein>
<evidence type="ECO:0000313" key="2">
    <source>
        <dbReference type="Proteomes" id="UP000789359"/>
    </source>
</evidence>
<dbReference type="SUPFAM" id="SSF89095">
    <property type="entry name" value="GatB/YqeY motif"/>
    <property type="match status" value="1"/>
</dbReference>